<dbReference type="EMBL" id="PVMZ01000004">
    <property type="protein sequence ID" value="PRX22830.1"/>
    <property type="molecule type" value="Genomic_DNA"/>
</dbReference>
<accession>A0A2T0KHC6</accession>
<organism evidence="1 2">
    <name type="scientific">Actinoplanes italicus</name>
    <dbReference type="NCBI Taxonomy" id="113567"/>
    <lineage>
        <taxon>Bacteria</taxon>
        <taxon>Bacillati</taxon>
        <taxon>Actinomycetota</taxon>
        <taxon>Actinomycetes</taxon>
        <taxon>Micromonosporales</taxon>
        <taxon>Micromonosporaceae</taxon>
        <taxon>Actinoplanes</taxon>
    </lineage>
</organism>
<dbReference type="AlphaFoldDB" id="A0A2T0KHC6"/>
<dbReference type="SUPFAM" id="SSF52540">
    <property type="entry name" value="P-loop containing nucleoside triphosphate hydrolases"/>
    <property type="match status" value="1"/>
</dbReference>
<dbReference type="RefSeq" id="WP_106317795.1">
    <property type="nucleotide sequence ID" value="NZ_BOMO01000021.1"/>
</dbReference>
<evidence type="ECO:0008006" key="3">
    <source>
        <dbReference type="Google" id="ProtNLM"/>
    </source>
</evidence>
<sequence length="358" mass="40452">MPRRVYVHIGAPKTGSTFVQNVLFGNAERLQQAGLLVPGTFQAHDQAMTDLRQVPWRDANLHWTWDRLVESCARWPGDVILTSEGFGAATTAQARRAVESLRPAEVHVVVAARDLWRTFPSMWQQTIRARSTWRFEDFLKAVELGRFDGFWEDYVANRMFLRWGDLVPPAQRHIVTVPQPGTPHDVLWQRFAGILGVPADIGATVDPGSNPSLGAPEIEVLRRVNAALGDRYPHRLPYQRVVHKHLVRAVLQERDNDVRFGVGLDRAGWVAQLAEQQIKELQDYPCHIVGDLAELRPHRMDGSTSPDELDDRQILNAAIETIVGMLGHADSLHQELKAREPAGMLNRVKRGLRRRLVS</sequence>
<reference evidence="1 2" key="1">
    <citation type="submission" date="2018-03" db="EMBL/GenBank/DDBJ databases">
        <title>Genomic Encyclopedia of Archaeal and Bacterial Type Strains, Phase II (KMG-II): from individual species to whole genera.</title>
        <authorList>
            <person name="Goeker M."/>
        </authorList>
    </citation>
    <scope>NUCLEOTIDE SEQUENCE [LARGE SCALE GENOMIC DNA]</scope>
    <source>
        <strain evidence="1 2">DSM 43146</strain>
    </source>
</reference>
<dbReference type="Gene3D" id="3.40.50.300">
    <property type="entry name" value="P-loop containing nucleotide triphosphate hydrolases"/>
    <property type="match status" value="1"/>
</dbReference>
<proteinExistence type="predicted"/>
<dbReference type="Proteomes" id="UP000239415">
    <property type="component" value="Unassembled WGS sequence"/>
</dbReference>
<keyword evidence="2" id="KW-1185">Reference proteome</keyword>
<name>A0A2T0KHC6_9ACTN</name>
<evidence type="ECO:0000313" key="1">
    <source>
        <dbReference type="EMBL" id="PRX22830.1"/>
    </source>
</evidence>
<gene>
    <name evidence="1" type="ORF">CLV67_104358</name>
</gene>
<protein>
    <recommendedName>
        <fullName evidence="3">Sulfotransferase family protein</fullName>
    </recommendedName>
</protein>
<comment type="caution">
    <text evidence="1">The sequence shown here is derived from an EMBL/GenBank/DDBJ whole genome shotgun (WGS) entry which is preliminary data.</text>
</comment>
<dbReference type="OrthoDB" id="5144031at2"/>
<evidence type="ECO:0000313" key="2">
    <source>
        <dbReference type="Proteomes" id="UP000239415"/>
    </source>
</evidence>
<dbReference type="InterPro" id="IPR027417">
    <property type="entry name" value="P-loop_NTPase"/>
</dbReference>